<feature type="domain" description="Arm DNA-binding" evidence="1">
    <location>
        <begin position="7"/>
        <end position="93"/>
    </location>
</feature>
<dbReference type="InterPro" id="IPR035386">
    <property type="entry name" value="Arm-DNA-bind_5"/>
</dbReference>
<dbReference type="AlphaFoldDB" id="A0A2T6C720"/>
<accession>A0A2T6C720</accession>
<evidence type="ECO:0000313" key="3">
    <source>
        <dbReference type="Proteomes" id="UP000244090"/>
    </source>
</evidence>
<dbReference type="Proteomes" id="UP000244090">
    <property type="component" value="Unassembled WGS sequence"/>
</dbReference>
<gene>
    <name evidence="2" type="ORF">C8N46_101731</name>
</gene>
<organism evidence="2 3">
    <name type="scientific">Kordia periserrulae</name>
    <dbReference type="NCBI Taxonomy" id="701523"/>
    <lineage>
        <taxon>Bacteria</taxon>
        <taxon>Pseudomonadati</taxon>
        <taxon>Bacteroidota</taxon>
        <taxon>Flavobacteriia</taxon>
        <taxon>Flavobacteriales</taxon>
        <taxon>Flavobacteriaceae</taxon>
        <taxon>Kordia</taxon>
    </lineage>
</organism>
<name>A0A2T6C720_9FLAO</name>
<evidence type="ECO:0000313" key="2">
    <source>
        <dbReference type="EMBL" id="PTX64121.1"/>
    </source>
</evidence>
<dbReference type="Pfam" id="PF17293">
    <property type="entry name" value="Arm-DNA-bind_5"/>
    <property type="match status" value="1"/>
</dbReference>
<proteinExistence type="predicted"/>
<keyword evidence="3" id="KW-1185">Reference proteome</keyword>
<dbReference type="EMBL" id="QBKT01000001">
    <property type="protein sequence ID" value="PTX64121.1"/>
    <property type="molecule type" value="Genomic_DNA"/>
</dbReference>
<dbReference type="OrthoDB" id="1098628at2"/>
<sequence>MKIHILFVLSKGEINSKGLCPIRCRITYNKKRKAFNTGLFVSPKYWNSRKQKILDSFEKSEFSNKQLSLISNAINQAFLILQIQEKDFTVEDVYKLYKGEKLEKEYHTVECFESYLEELKSLIGIDLKQSTWNKFYYVKNDLVSFMLIKERKLDIINRFFGIILA</sequence>
<comment type="caution">
    <text evidence="2">The sequence shown here is derived from an EMBL/GenBank/DDBJ whole genome shotgun (WGS) entry which is preliminary data.</text>
</comment>
<dbReference type="RefSeq" id="WP_108113464.1">
    <property type="nucleotide sequence ID" value="NZ_QBKT01000001.1"/>
</dbReference>
<reference evidence="2 3" key="1">
    <citation type="submission" date="2018-04" db="EMBL/GenBank/DDBJ databases">
        <title>Genomic Encyclopedia of Archaeal and Bacterial Type Strains, Phase II (KMG-II): from individual species to whole genera.</title>
        <authorList>
            <person name="Goeker M."/>
        </authorList>
    </citation>
    <scope>NUCLEOTIDE SEQUENCE [LARGE SCALE GENOMIC DNA]</scope>
    <source>
        <strain evidence="2 3">DSM 25731</strain>
    </source>
</reference>
<evidence type="ECO:0000259" key="1">
    <source>
        <dbReference type="Pfam" id="PF17293"/>
    </source>
</evidence>
<protein>
    <submittedName>
        <fullName evidence="2">Integrase-like protein</fullName>
    </submittedName>
</protein>